<evidence type="ECO:0000313" key="3">
    <source>
        <dbReference type="EMBL" id="KAF5810022.1"/>
    </source>
</evidence>
<dbReference type="AlphaFoldDB" id="A0A251RRB4"/>
<dbReference type="EMBL" id="MNCJ02000319">
    <property type="protein sequence ID" value="KAF5810022.1"/>
    <property type="molecule type" value="Genomic_DNA"/>
</dbReference>
<dbReference type="Proteomes" id="UP000215914">
    <property type="component" value="Chromosome 17"/>
</dbReference>
<dbReference type="InParanoid" id="A0A251RRB4"/>
<keyword evidence="6" id="KW-1185">Reference proteome</keyword>
<evidence type="ECO:0000256" key="1">
    <source>
        <dbReference type="SAM" id="MobiDB-lite"/>
    </source>
</evidence>
<gene>
    <name evidence="5" type="ORF">HannXRQ_Chr17g0557291</name>
    <name evidence="3" type="ORF">HanXRQr2_Chr04g0164441</name>
    <name evidence="4" type="ORF">HanXRQr2_Chr04g0164451</name>
    <name evidence="2" type="ORF">HanXRQr2_Chr17g0812161</name>
</gene>
<feature type="region of interest" description="Disordered" evidence="1">
    <location>
        <begin position="1"/>
        <end position="69"/>
    </location>
</feature>
<feature type="compositionally biased region" description="Polar residues" evidence="1">
    <location>
        <begin position="48"/>
        <end position="62"/>
    </location>
</feature>
<reference evidence="2" key="3">
    <citation type="submission" date="2020-06" db="EMBL/GenBank/DDBJ databases">
        <title>Helianthus annuus Genome sequencing and assembly Release 2.</title>
        <authorList>
            <person name="Gouzy J."/>
            <person name="Langlade N."/>
            <person name="Munos S."/>
        </authorList>
    </citation>
    <scope>NUCLEOTIDE SEQUENCE</scope>
    <source>
        <tissue evidence="2">Leaves</tissue>
    </source>
</reference>
<dbReference type="EMBL" id="MNCJ02000332">
    <property type="protein sequence ID" value="KAF5756227.1"/>
    <property type="molecule type" value="Genomic_DNA"/>
</dbReference>
<protein>
    <submittedName>
        <fullName evidence="5">Uncharacterized protein</fullName>
    </submittedName>
</protein>
<evidence type="ECO:0000313" key="5">
    <source>
        <dbReference type="EMBL" id="OTF87033.1"/>
    </source>
</evidence>
<dbReference type="Gramene" id="mRNA:HanXRQr2_Chr17g0812161">
    <property type="protein sequence ID" value="mRNA:HanXRQr2_Chr17g0812161"/>
    <property type="gene ID" value="HanXRQr2_Chr17g0812161"/>
</dbReference>
<dbReference type="EMBL" id="MNCJ02000319">
    <property type="protein sequence ID" value="KAF5810023.1"/>
    <property type="molecule type" value="Genomic_DNA"/>
</dbReference>
<evidence type="ECO:0000313" key="4">
    <source>
        <dbReference type="EMBL" id="KAF5810023.1"/>
    </source>
</evidence>
<organism evidence="5 6">
    <name type="scientific">Helianthus annuus</name>
    <name type="common">Common sunflower</name>
    <dbReference type="NCBI Taxonomy" id="4232"/>
    <lineage>
        <taxon>Eukaryota</taxon>
        <taxon>Viridiplantae</taxon>
        <taxon>Streptophyta</taxon>
        <taxon>Embryophyta</taxon>
        <taxon>Tracheophyta</taxon>
        <taxon>Spermatophyta</taxon>
        <taxon>Magnoliopsida</taxon>
        <taxon>eudicotyledons</taxon>
        <taxon>Gunneridae</taxon>
        <taxon>Pentapetalae</taxon>
        <taxon>asterids</taxon>
        <taxon>campanulids</taxon>
        <taxon>Asterales</taxon>
        <taxon>Asteraceae</taxon>
        <taxon>Asteroideae</taxon>
        <taxon>Heliantheae alliance</taxon>
        <taxon>Heliantheae</taxon>
        <taxon>Helianthus</taxon>
    </lineage>
</organism>
<dbReference type="Gramene" id="mRNA:HanXRQr2_Chr04g0164451">
    <property type="protein sequence ID" value="mRNA:HanXRQr2_Chr04g0164451"/>
    <property type="gene ID" value="HanXRQr2_Chr04g0164451"/>
</dbReference>
<accession>A0A251RRB4</accession>
<dbReference type="EMBL" id="CM007906">
    <property type="protein sequence ID" value="OTF87033.1"/>
    <property type="molecule type" value="Genomic_DNA"/>
</dbReference>
<dbReference type="Gramene" id="mRNA:HanXRQr2_Chr04g0164441">
    <property type="protein sequence ID" value="mRNA:HanXRQr2_Chr04g0164441"/>
    <property type="gene ID" value="HanXRQr2_Chr04g0164441"/>
</dbReference>
<feature type="compositionally biased region" description="Basic and acidic residues" evidence="1">
    <location>
        <begin position="8"/>
        <end position="23"/>
    </location>
</feature>
<reference evidence="2 6" key="1">
    <citation type="journal article" date="2017" name="Nature">
        <title>The sunflower genome provides insights into oil metabolism, flowering and Asterid evolution.</title>
        <authorList>
            <person name="Badouin H."/>
            <person name="Gouzy J."/>
            <person name="Grassa C.J."/>
            <person name="Murat F."/>
            <person name="Staton S.E."/>
            <person name="Cottret L."/>
            <person name="Lelandais-Briere C."/>
            <person name="Owens G.L."/>
            <person name="Carrere S."/>
            <person name="Mayjonade B."/>
            <person name="Legrand L."/>
            <person name="Gill N."/>
            <person name="Kane N.C."/>
            <person name="Bowers J.E."/>
            <person name="Hubner S."/>
            <person name="Bellec A."/>
            <person name="Berard A."/>
            <person name="Berges H."/>
            <person name="Blanchet N."/>
            <person name="Boniface M.C."/>
            <person name="Brunel D."/>
            <person name="Catrice O."/>
            <person name="Chaidir N."/>
            <person name="Claudel C."/>
            <person name="Donnadieu C."/>
            <person name="Faraut T."/>
            <person name="Fievet G."/>
            <person name="Helmstetter N."/>
            <person name="King M."/>
            <person name="Knapp S.J."/>
            <person name="Lai Z."/>
            <person name="Le Paslier M.C."/>
            <person name="Lippi Y."/>
            <person name="Lorenzon L."/>
            <person name="Mandel J.R."/>
            <person name="Marage G."/>
            <person name="Marchand G."/>
            <person name="Marquand E."/>
            <person name="Bret-Mestries E."/>
            <person name="Morien E."/>
            <person name="Nambeesan S."/>
            <person name="Nguyen T."/>
            <person name="Pegot-Espagnet P."/>
            <person name="Pouilly N."/>
            <person name="Raftis F."/>
            <person name="Sallet E."/>
            <person name="Schiex T."/>
            <person name="Thomas J."/>
            <person name="Vandecasteele C."/>
            <person name="Vares D."/>
            <person name="Vear F."/>
            <person name="Vautrin S."/>
            <person name="Crespi M."/>
            <person name="Mangin B."/>
            <person name="Burke J.M."/>
            <person name="Salse J."/>
            <person name="Munos S."/>
            <person name="Vincourt P."/>
            <person name="Rieseberg L.H."/>
            <person name="Langlade N.B."/>
        </authorList>
    </citation>
    <scope>NUCLEOTIDE SEQUENCE [LARGE SCALE GENOMIC DNA]</scope>
    <source>
        <strain evidence="6">cv. SF193</strain>
        <tissue evidence="2">Leaves</tissue>
    </source>
</reference>
<proteinExistence type="predicted"/>
<name>A0A251RRB4_HELAN</name>
<sequence>MLRRNRRTRGEREPSEGERERRSTISSDGPLMAVETSGGGGDHRNSDPTKITTGRSCQSRWNTGDDRRR</sequence>
<evidence type="ECO:0000313" key="6">
    <source>
        <dbReference type="Proteomes" id="UP000215914"/>
    </source>
</evidence>
<evidence type="ECO:0000313" key="2">
    <source>
        <dbReference type="EMBL" id="KAF5756227.1"/>
    </source>
</evidence>
<reference evidence="5" key="2">
    <citation type="submission" date="2017-02" db="EMBL/GenBank/DDBJ databases">
        <title>Sunflower complete genome.</title>
        <authorList>
            <person name="Langlade N."/>
            <person name="Munos S."/>
        </authorList>
    </citation>
    <scope>NUCLEOTIDE SEQUENCE [LARGE SCALE GENOMIC DNA]</scope>
    <source>
        <tissue evidence="5">Leaves</tissue>
    </source>
</reference>